<evidence type="ECO:0000256" key="4">
    <source>
        <dbReference type="ARBA" id="ARBA00012827"/>
    </source>
</evidence>
<dbReference type="AlphaFoldDB" id="A0A2P8D458"/>
<evidence type="ECO:0000256" key="1">
    <source>
        <dbReference type="ARBA" id="ARBA00000968"/>
    </source>
</evidence>
<comment type="catalytic activity">
    <reaction evidence="1">
        <text>2 6,7-dimethyl-8-(1-D-ribityl)lumazine + H(+) = 5-amino-6-(D-ribitylamino)uracil + riboflavin</text>
        <dbReference type="Rhea" id="RHEA:20772"/>
        <dbReference type="ChEBI" id="CHEBI:15378"/>
        <dbReference type="ChEBI" id="CHEBI:15934"/>
        <dbReference type="ChEBI" id="CHEBI:57986"/>
        <dbReference type="ChEBI" id="CHEBI:58201"/>
        <dbReference type="EC" id="2.5.1.9"/>
    </reaction>
</comment>
<dbReference type="OrthoDB" id="9788537at2"/>
<dbReference type="GO" id="GO:0004746">
    <property type="term" value="F:riboflavin synthase activity"/>
    <property type="evidence" value="ECO:0007669"/>
    <property type="project" value="UniProtKB-UniRule"/>
</dbReference>
<name>A0A2P8D458_9BACT</name>
<dbReference type="RefSeq" id="WP_106523062.1">
    <property type="nucleotide sequence ID" value="NZ_PYGD01000004.1"/>
</dbReference>
<dbReference type="PANTHER" id="PTHR21098">
    <property type="entry name" value="RIBOFLAVIN SYNTHASE ALPHA CHAIN"/>
    <property type="match status" value="1"/>
</dbReference>
<dbReference type="InterPro" id="IPR017938">
    <property type="entry name" value="Riboflavin_synthase-like_b-brl"/>
</dbReference>
<keyword evidence="6" id="KW-0686">Riboflavin biosynthesis</keyword>
<dbReference type="Gene3D" id="2.40.30.20">
    <property type="match status" value="2"/>
</dbReference>
<keyword evidence="8" id="KW-0677">Repeat</keyword>
<comment type="pathway">
    <text evidence="3">Cofactor biosynthesis; riboflavin biosynthesis; riboflavin from 2-hydroxy-3-oxobutyl phosphate and 5-amino-6-(D-ribitylamino)uracil: step 2/2.</text>
</comment>
<evidence type="ECO:0000256" key="6">
    <source>
        <dbReference type="ARBA" id="ARBA00022619"/>
    </source>
</evidence>
<evidence type="ECO:0000256" key="7">
    <source>
        <dbReference type="ARBA" id="ARBA00022679"/>
    </source>
</evidence>
<evidence type="ECO:0000256" key="10">
    <source>
        <dbReference type="PROSITE-ProRule" id="PRU00524"/>
    </source>
</evidence>
<proteinExistence type="predicted"/>
<feature type="domain" description="Lumazine-binding" evidence="11">
    <location>
        <begin position="1"/>
        <end position="95"/>
    </location>
</feature>
<dbReference type="EMBL" id="PYGD01000004">
    <property type="protein sequence ID" value="PSK91982.1"/>
    <property type="molecule type" value="Genomic_DNA"/>
</dbReference>
<dbReference type="InterPro" id="IPR023366">
    <property type="entry name" value="ATP_synth_asu-like_sf"/>
</dbReference>
<keyword evidence="13" id="KW-1185">Reference proteome</keyword>
<dbReference type="Pfam" id="PF00677">
    <property type="entry name" value="Lum_binding"/>
    <property type="match status" value="2"/>
</dbReference>
<comment type="function">
    <text evidence="2">Catalyzes the dismutation of two molecules of 6,7-dimethyl-8-ribityllumazine, resulting in the formation of riboflavin and 5-amino-6-(D-ribitylamino)uracil.</text>
</comment>
<dbReference type="FunFam" id="2.40.30.20:FF:000003">
    <property type="entry name" value="Riboflavin synthase, alpha subunit"/>
    <property type="match status" value="1"/>
</dbReference>
<feature type="domain" description="Lumazine-binding" evidence="11">
    <location>
        <begin position="96"/>
        <end position="193"/>
    </location>
</feature>
<dbReference type="PIRSF" id="PIRSF000498">
    <property type="entry name" value="Riboflavin_syn_A"/>
    <property type="match status" value="1"/>
</dbReference>
<dbReference type="InterPro" id="IPR026017">
    <property type="entry name" value="Lumazine-bd_dom"/>
</dbReference>
<evidence type="ECO:0000313" key="12">
    <source>
        <dbReference type="EMBL" id="PSK91982.1"/>
    </source>
</evidence>
<dbReference type="PANTHER" id="PTHR21098:SF12">
    <property type="entry name" value="RIBOFLAVIN SYNTHASE"/>
    <property type="match status" value="1"/>
</dbReference>
<feature type="repeat" description="Lumazine-binding" evidence="10">
    <location>
        <begin position="1"/>
        <end position="95"/>
    </location>
</feature>
<evidence type="ECO:0000256" key="5">
    <source>
        <dbReference type="ARBA" id="ARBA00013950"/>
    </source>
</evidence>
<evidence type="ECO:0000256" key="9">
    <source>
        <dbReference type="NCBIfam" id="TIGR00187"/>
    </source>
</evidence>
<comment type="caution">
    <text evidence="12">The sequence shown here is derived from an EMBL/GenBank/DDBJ whole genome shotgun (WGS) entry which is preliminary data.</text>
</comment>
<feature type="repeat" description="Lumazine-binding" evidence="10">
    <location>
        <begin position="96"/>
        <end position="193"/>
    </location>
</feature>
<sequence>MFTGIVESLGTIAVIRKEGSNVHFTVNSPISNELKIDQSVAHDGVCLTVVALDDHSHTVTAVAETLQKTNLADWQQGRTLNLERAMKLGDRLDGHIVQGHVDDGNAVCTGREEVDGSHLFTFEFPERFAALVIEKGSICINGTSLTAFNVGRNTFAVTIIPYTIEHTNFKHLQAGDRVNLEFDILGKYFLRMKEVGA</sequence>
<dbReference type="InterPro" id="IPR001783">
    <property type="entry name" value="Lumazine-bd"/>
</dbReference>
<dbReference type="EC" id="2.5.1.9" evidence="4 9"/>
<evidence type="ECO:0000313" key="13">
    <source>
        <dbReference type="Proteomes" id="UP000240572"/>
    </source>
</evidence>
<evidence type="ECO:0000256" key="2">
    <source>
        <dbReference type="ARBA" id="ARBA00002803"/>
    </source>
</evidence>
<dbReference type="GO" id="GO:0009231">
    <property type="term" value="P:riboflavin biosynthetic process"/>
    <property type="evidence" value="ECO:0007669"/>
    <property type="project" value="UniProtKB-KW"/>
</dbReference>
<dbReference type="PROSITE" id="PS51177">
    <property type="entry name" value="LUMAZINE_BIND"/>
    <property type="match status" value="2"/>
</dbReference>
<accession>A0A2P8D458</accession>
<dbReference type="SUPFAM" id="SSF63380">
    <property type="entry name" value="Riboflavin synthase domain-like"/>
    <property type="match status" value="2"/>
</dbReference>
<reference evidence="12 13" key="1">
    <citation type="submission" date="2018-03" db="EMBL/GenBank/DDBJ databases">
        <title>Genomic Encyclopedia of Type Strains, Phase III (KMG-III): the genomes of soil and plant-associated and newly described type strains.</title>
        <authorList>
            <person name="Whitman W."/>
        </authorList>
    </citation>
    <scope>NUCLEOTIDE SEQUENCE [LARGE SCALE GENOMIC DNA]</scope>
    <source>
        <strain evidence="12 13">CGMCC 1.12700</strain>
    </source>
</reference>
<organism evidence="12 13">
    <name type="scientific">Taibaiella chishuiensis</name>
    <dbReference type="NCBI Taxonomy" id="1434707"/>
    <lineage>
        <taxon>Bacteria</taxon>
        <taxon>Pseudomonadati</taxon>
        <taxon>Bacteroidota</taxon>
        <taxon>Chitinophagia</taxon>
        <taxon>Chitinophagales</taxon>
        <taxon>Chitinophagaceae</taxon>
        <taxon>Taibaiella</taxon>
    </lineage>
</organism>
<evidence type="ECO:0000259" key="11">
    <source>
        <dbReference type="PROSITE" id="PS51177"/>
    </source>
</evidence>
<keyword evidence="7" id="KW-0808">Transferase</keyword>
<gene>
    <name evidence="12" type="ORF">B0I18_10476</name>
</gene>
<evidence type="ECO:0000256" key="3">
    <source>
        <dbReference type="ARBA" id="ARBA00004887"/>
    </source>
</evidence>
<dbReference type="NCBIfam" id="NF006767">
    <property type="entry name" value="PRK09289.1"/>
    <property type="match status" value="1"/>
</dbReference>
<dbReference type="Proteomes" id="UP000240572">
    <property type="component" value="Unassembled WGS sequence"/>
</dbReference>
<evidence type="ECO:0000256" key="8">
    <source>
        <dbReference type="ARBA" id="ARBA00022737"/>
    </source>
</evidence>
<protein>
    <recommendedName>
        <fullName evidence="5 9">Riboflavin synthase</fullName>
        <ecNumber evidence="4 9">2.5.1.9</ecNumber>
    </recommendedName>
</protein>
<dbReference type="NCBIfam" id="TIGR00187">
    <property type="entry name" value="ribE"/>
    <property type="match status" value="1"/>
</dbReference>
<dbReference type="CDD" id="cd00402">
    <property type="entry name" value="Riboflavin_synthase_like"/>
    <property type="match status" value="1"/>
</dbReference>